<dbReference type="EnsemblPlants" id="Ma07_t17840.1">
    <property type="protein sequence ID" value="Ma07_p17840.1"/>
    <property type="gene ID" value="Ma07_g17840"/>
</dbReference>
<evidence type="ECO:0000313" key="3">
    <source>
        <dbReference type="EnsemblPlants" id="Ma07_p17840.1"/>
    </source>
</evidence>
<sequence>MEAGSPPAAPADPFDEFFPQQHGCGSDADVASPSASNYSSCDGEDSELERYCSANSALGSASLCSSVGNYADLLDFSDVCGAIENSQRGRLGGDIAASWDRFNRYSEEGAVTSPRENCSSPSQHLLALSDRMGSLPRISTGSRLRPASVDRPGERTQLRVVEDQQEAVPCKGKEVDFLDRDVISMGRDDGYSGQSSLLCAMAGAEEVGSLGNLGSSSRDVMMESDEDRPSRCEHSDGEDSMLEYGTDCENANGLCENLRCIDETKHDNLNPLLMNSSVAYGSDDLDELMRENGGLGLQSLSLYQDQPNFQQTVPAKVDGHLPLLSNSHVIDPLHDVEKDEDAVDVSAVNHKFQVTDEPNSELSHKDVHVDEAPERQVFGEPASADNDTVIKISSISVGTSRHEKCFGQDYDKPSLLLPVVHSGQSSSFQIELDRSLNFTDLSEENIVTDEAKTIGTTCLETHRQELPV</sequence>
<feature type="region of interest" description="Disordered" evidence="1">
    <location>
        <begin position="1"/>
        <end position="44"/>
    </location>
</feature>
<gene>
    <name evidence="2" type="ORF">GSMUA_36770.1</name>
</gene>
<protein>
    <submittedName>
        <fullName evidence="2">(wild Malaysian banana) hypothetical protein</fullName>
    </submittedName>
</protein>
<feature type="region of interest" description="Disordered" evidence="1">
    <location>
        <begin position="210"/>
        <end position="238"/>
    </location>
</feature>
<accession>A0A804JWX2</accession>
<dbReference type="Gramene" id="Ma07_t17840.1">
    <property type="protein sequence ID" value="Ma07_p17840.1"/>
    <property type="gene ID" value="Ma07_g17840"/>
</dbReference>
<dbReference type="EMBL" id="HG996473">
    <property type="protein sequence ID" value="CAG1856961.1"/>
    <property type="molecule type" value="Genomic_DNA"/>
</dbReference>
<dbReference type="Proteomes" id="UP000012960">
    <property type="component" value="Unplaced"/>
</dbReference>
<keyword evidence="4" id="KW-1185">Reference proteome</keyword>
<feature type="compositionally biased region" description="Basic and acidic residues" evidence="1">
    <location>
        <begin position="227"/>
        <end position="237"/>
    </location>
</feature>
<evidence type="ECO:0000313" key="4">
    <source>
        <dbReference type="Proteomes" id="UP000012960"/>
    </source>
</evidence>
<reference evidence="3" key="2">
    <citation type="submission" date="2021-05" db="UniProtKB">
        <authorList>
            <consortium name="EnsemblPlants"/>
        </authorList>
    </citation>
    <scope>IDENTIFICATION</scope>
    <source>
        <strain evidence="3">subsp. malaccensis</strain>
    </source>
</reference>
<evidence type="ECO:0000256" key="1">
    <source>
        <dbReference type="SAM" id="MobiDB-lite"/>
    </source>
</evidence>
<dbReference type="InParanoid" id="A0A804JWX2"/>
<dbReference type="AlphaFoldDB" id="A0A804JWX2"/>
<organism evidence="3 4">
    <name type="scientific">Musa acuminata subsp. malaccensis</name>
    <name type="common">Wild banana</name>
    <name type="synonym">Musa malaccensis</name>
    <dbReference type="NCBI Taxonomy" id="214687"/>
    <lineage>
        <taxon>Eukaryota</taxon>
        <taxon>Viridiplantae</taxon>
        <taxon>Streptophyta</taxon>
        <taxon>Embryophyta</taxon>
        <taxon>Tracheophyta</taxon>
        <taxon>Spermatophyta</taxon>
        <taxon>Magnoliopsida</taxon>
        <taxon>Liliopsida</taxon>
        <taxon>Zingiberales</taxon>
        <taxon>Musaceae</taxon>
        <taxon>Musa</taxon>
    </lineage>
</organism>
<reference evidence="2" key="1">
    <citation type="submission" date="2021-03" db="EMBL/GenBank/DDBJ databases">
        <authorList>
            <consortium name="Genoscope - CEA"/>
            <person name="William W."/>
        </authorList>
    </citation>
    <scope>NUCLEOTIDE SEQUENCE</scope>
    <source>
        <strain evidence="2">Doubled-haploid Pahang</strain>
    </source>
</reference>
<evidence type="ECO:0000313" key="2">
    <source>
        <dbReference type="EMBL" id="CAG1856961.1"/>
    </source>
</evidence>
<proteinExistence type="predicted"/>
<name>A0A804JWX2_MUSAM</name>